<keyword evidence="1" id="KW-0732">Signal</keyword>
<gene>
    <name evidence="3" type="ORF">I5907_02395</name>
</gene>
<dbReference type="AlphaFoldDB" id="A0A931E2R5"/>
<dbReference type="EMBL" id="JADWYR010000001">
    <property type="protein sequence ID" value="MBG9375062.1"/>
    <property type="molecule type" value="Genomic_DNA"/>
</dbReference>
<dbReference type="Gene3D" id="1.10.606.20">
    <property type="match status" value="1"/>
</dbReference>
<protein>
    <submittedName>
        <fullName evidence="3">Vanadium-dependent haloperoxidase</fullName>
    </submittedName>
</protein>
<dbReference type="InterPro" id="IPR036938">
    <property type="entry name" value="PAP2/HPO_sf"/>
</dbReference>
<dbReference type="PANTHER" id="PTHR34599">
    <property type="entry name" value="PEROXIDASE-RELATED"/>
    <property type="match status" value="1"/>
</dbReference>
<evidence type="ECO:0000313" key="3">
    <source>
        <dbReference type="EMBL" id="MBG9375062.1"/>
    </source>
</evidence>
<dbReference type="SUPFAM" id="SSF48317">
    <property type="entry name" value="Acid phosphatase/Vanadium-dependent haloperoxidase"/>
    <property type="match status" value="1"/>
</dbReference>
<proteinExistence type="predicted"/>
<dbReference type="CDD" id="cd03398">
    <property type="entry name" value="PAP2_haloperoxidase"/>
    <property type="match status" value="1"/>
</dbReference>
<dbReference type="Proteomes" id="UP000628448">
    <property type="component" value="Unassembled WGS sequence"/>
</dbReference>
<keyword evidence="4" id="KW-1185">Reference proteome</keyword>
<feature type="domain" description="Phosphatidic acid phosphatase type 2/haloperoxidase" evidence="2">
    <location>
        <begin position="303"/>
        <end position="415"/>
    </location>
</feature>
<comment type="caution">
    <text evidence="3">The sequence shown here is derived from an EMBL/GenBank/DDBJ whole genome shotgun (WGS) entry which is preliminary data.</text>
</comment>
<reference evidence="3" key="1">
    <citation type="submission" date="2020-11" db="EMBL/GenBank/DDBJ databases">
        <title>Bacterial whole genome sequence for Panacibacter sp. DH6.</title>
        <authorList>
            <person name="Le V."/>
            <person name="Ko S."/>
            <person name="Ahn C.-Y."/>
            <person name="Oh H.-M."/>
        </authorList>
    </citation>
    <scope>NUCLEOTIDE SEQUENCE</scope>
    <source>
        <strain evidence="3">DH6</strain>
    </source>
</reference>
<feature type="chain" id="PRO_5036897191" evidence="1">
    <location>
        <begin position="20"/>
        <end position="440"/>
    </location>
</feature>
<dbReference type="Pfam" id="PF01569">
    <property type="entry name" value="PAP2"/>
    <property type="match status" value="1"/>
</dbReference>
<accession>A0A931E2R5</accession>
<feature type="signal peptide" evidence="1">
    <location>
        <begin position="1"/>
        <end position="19"/>
    </location>
</feature>
<dbReference type="InterPro" id="IPR052559">
    <property type="entry name" value="V-haloperoxidase"/>
</dbReference>
<sequence>MKRACLFLFCIITFFNARALDYVSDTAAVPGAATLHRTMKKVTDVIVHDIYSPPVASRIYAYVSIAGYEAAISGNNQYRSFAGRLHGLSSLPKPTAGLAYSNELAAVHAMLLVAKALVISEQQVQDFHNALLQTYSSNMRKDVYEHALTYGRQVADAVLAWAAKDNYKETRSYAKYAVMEDDGSWKPTPPAYIKAIEPHWGKMRTFLVDSAQQFKPLPALPFSADSTSAFYKEARAVYTAGVQLDEEQKAIASFWDCNPFKMNVNGHVMYATKKISPGGHWINITAVACNKVGYSFVQSAEAYACVAITLADAFISCWDEKYRSRVIRPETYINQYIDEAWMPLLQTPPFPEYTSGHSVVSAACAVVLTNMFGDNFAYTDSTETEFDLAPRSFTSFKQAAKEAAISRFYGGIHYMPAINNGYDEGEKIGHFIIAAIRTGK</sequence>
<evidence type="ECO:0000259" key="2">
    <source>
        <dbReference type="Pfam" id="PF01569"/>
    </source>
</evidence>
<dbReference type="PANTHER" id="PTHR34599:SF1">
    <property type="entry name" value="PHOSPHATIDIC ACID PHOSPHATASE TYPE 2_HALOPEROXIDASE DOMAIN-CONTAINING PROTEIN"/>
    <property type="match status" value="1"/>
</dbReference>
<name>A0A931E2R5_9BACT</name>
<evidence type="ECO:0000313" key="4">
    <source>
        <dbReference type="Proteomes" id="UP000628448"/>
    </source>
</evidence>
<organism evidence="3 4">
    <name type="scientific">Panacibacter microcysteis</name>
    <dbReference type="NCBI Taxonomy" id="2793269"/>
    <lineage>
        <taxon>Bacteria</taxon>
        <taxon>Pseudomonadati</taxon>
        <taxon>Bacteroidota</taxon>
        <taxon>Chitinophagia</taxon>
        <taxon>Chitinophagales</taxon>
        <taxon>Chitinophagaceae</taxon>
        <taxon>Panacibacter</taxon>
    </lineage>
</organism>
<dbReference type="RefSeq" id="WP_196989138.1">
    <property type="nucleotide sequence ID" value="NZ_JADWYR010000001.1"/>
</dbReference>
<evidence type="ECO:0000256" key="1">
    <source>
        <dbReference type="SAM" id="SignalP"/>
    </source>
</evidence>
<dbReference type="InterPro" id="IPR000326">
    <property type="entry name" value="PAP2/HPO"/>
</dbReference>